<dbReference type="KEGG" id="tet:TTHERM_00470870"/>
<feature type="region of interest" description="Disordered" evidence="1">
    <location>
        <begin position="501"/>
        <end position="523"/>
    </location>
</feature>
<feature type="compositionally biased region" description="Polar residues" evidence="1">
    <location>
        <begin position="588"/>
        <end position="597"/>
    </location>
</feature>
<dbReference type="Proteomes" id="UP000009168">
    <property type="component" value="Unassembled WGS sequence"/>
</dbReference>
<dbReference type="AlphaFoldDB" id="I7MD15"/>
<gene>
    <name evidence="3" type="ORF">TTHERM_00470870</name>
</gene>
<feature type="compositionally biased region" description="Low complexity" evidence="1">
    <location>
        <begin position="603"/>
        <end position="615"/>
    </location>
</feature>
<dbReference type="GeneID" id="7840944"/>
<evidence type="ECO:0000256" key="1">
    <source>
        <dbReference type="SAM" id="MobiDB-lite"/>
    </source>
</evidence>
<keyword evidence="2" id="KW-0472">Membrane</keyword>
<reference evidence="4" key="1">
    <citation type="journal article" date="2006" name="PLoS Biol.">
        <title>Macronuclear genome sequence of the ciliate Tetrahymena thermophila, a model eukaryote.</title>
        <authorList>
            <person name="Eisen J.A."/>
            <person name="Coyne R.S."/>
            <person name="Wu M."/>
            <person name="Wu D."/>
            <person name="Thiagarajan M."/>
            <person name="Wortman J.R."/>
            <person name="Badger J.H."/>
            <person name="Ren Q."/>
            <person name="Amedeo P."/>
            <person name="Jones K.M."/>
            <person name="Tallon L.J."/>
            <person name="Delcher A.L."/>
            <person name="Salzberg S.L."/>
            <person name="Silva J.C."/>
            <person name="Haas B.J."/>
            <person name="Majoros W.H."/>
            <person name="Farzad M."/>
            <person name="Carlton J.M."/>
            <person name="Smith R.K. Jr."/>
            <person name="Garg J."/>
            <person name="Pearlman R.E."/>
            <person name="Karrer K.M."/>
            <person name="Sun L."/>
            <person name="Manning G."/>
            <person name="Elde N.C."/>
            <person name="Turkewitz A.P."/>
            <person name="Asai D.J."/>
            <person name="Wilkes D.E."/>
            <person name="Wang Y."/>
            <person name="Cai H."/>
            <person name="Collins K."/>
            <person name="Stewart B.A."/>
            <person name="Lee S.R."/>
            <person name="Wilamowska K."/>
            <person name="Weinberg Z."/>
            <person name="Ruzzo W.L."/>
            <person name="Wloga D."/>
            <person name="Gaertig J."/>
            <person name="Frankel J."/>
            <person name="Tsao C.-C."/>
            <person name="Gorovsky M.A."/>
            <person name="Keeling P.J."/>
            <person name="Waller R.F."/>
            <person name="Patron N.J."/>
            <person name="Cherry J.M."/>
            <person name="Stover N.A."/>
            <person name="Krieger C.J."/>
            <person name="del Toro C."/>
            <person name="Ryder H.F."/>
            <person name="Williamson S.C."/>
            <person name="Barbeau R.A."/>
            <person name="Hamilton E.P."/>
            <person name="Orias E."/>
        </authorList>
    </citation>
    <scope>NUCLEOTIDE SEQUENCE [LARGE SCALE GENOMIC DNA]</scope>
    <source>
        <strain evidence="4">SB210</strain>
    </source>
</reference>
<proteinExistence type="predicted"/>
<evidence type="ECO:0000256" key="2">
    <source>
        <dbReference type="SAM" id="Phobius"/>
    </source>
</evidence>
<feature type="compositionally biased region" description="Polar residues" evidence="1">
    <location>
        <begin position="514"/>
        <end position="523"/>
    </location>
</feature>
<dbReference type="RefSeq" id="XP_001032977.2">
    <property type="nucleotide sequence ID" value="XM_001032977.2"/>
</dbReference>
<evidence type="ECO:0000313" key="3">
    <source>
        <dbReference type="EMBL" id="EAR85314.2"/>
    </source>
</evidence>
<sequence>MQHKKIINGTVIASSQRHNLFESDSCVLFLSAQMSSLGNILKAQKSFEQMFGFPNYIGRNIHSIIPNSMIQEHQQQIKQYLYGSEKKYASTTTVSCALAKNQENFAVPVNVKATIDHVSAFDQIGFVCTISLNYDISNCMLIQKDTYSLQIVSKQFYHTFLKKTFDLDEIPQINASKIFPQIPTLVQNVDTQQIQIKDTLMILPSFSNSSLQQLENNNSSKEYFKSSSLTDKILKWSEQEIHSNNKNFNYYHVFLEIQYTKNNDFPCFIISVKNSQKICNMYEIQPLIQQLQAEYTKFNYQTSNFEIESLNNIQQQSTRIGYSELFQFNENNSVHALYQQKNSISNVQNQVKTFKNQKTLFQDVNSSKVEEIISSRLEQKDSPFLNISKKTHVSLIQSPQNTNQELSHLIYQDIPSTYRQNDREFGQISTRQNLDASKAFTPKYFDEDLLQRSERKQIKQLPEKFWKSPSLATKTSEKTLNKQNRLSRDIIKRLQAFQEGKLNESTSKKKDLENTQIPQTPNIHSDLNSISNNMGQTILKNSITSFHHNNMMTLENQKSFQNIQKMIDLNQFSSQQVDQQEFYDQVLSEKQQNQGSSPKVRFQDNQSNNSNQADNGIKKNYQQSSLVSSSNSTKEALKQVERKIMTTQNSLGLRLLNLFGLVSVISISLAIILQGLQITLAFDRAQVDFNFVSWPMDIASSMSQIQIYITQYYMVLFQLIPGLTKRWTTVKSECMGNIKILNDEWTNLWIAQIDSSQQYTPYFHDTINREINWSVNTDVKSKKDQLFKLSSSEFYFVQNYLTAYKSYPLLQSDSYNQQAILINNYQQYFEQANYVKEDIQNTSITSLKSITSNAALLMYLCISLSLCMLIFIFPIYAYLQFQNEQIYRLMSTLNANCIIQMSKQAVSSLSNFQFALQQYKDIQKLTGSVSQKQNKAKGSEKDIKIQKQLPTFTDNQKQLILKNLEKPNKKKTISTCEPLKKFSFCMLLLSIIVFAVIITLPIVSYFLINNFQEEAILNVQVLSSLYDLKNSFSYSYYLTLGNIYYSLNSQQLYKGYFFGERIPSFFKDNSEKLSNVLQIVSQSSARKRYDDQDYQKFFYQILKADVCSPINNYPQFVNQNQYNLDLSQCSTLRGGILTKGYQTAAKFFFDSLQSVNDLISLNKNNDLKKVLRGWEYQFDIPNFNIYFRMTIDILSILKDFMKGKGDKYLQQMQTTEKLVSVFEIVILFLLFIFWWVFFYRKMQIEMNENRRFLSLLDVSVVVENTYMLTYLSKIKIL</sequence>
<evidence type="ECO:0000313" key="4">
    <source>
        <dbReference type="Proteomes" id="UP000009168"/>
    </source>
</evidence>
<dbReference type="PANTHER" id="PTHR31600">
    <property type="entry name" value="TINY MACROCYSTS PROTEIN B-RELATED"/>
    <property type="match status" value="1"/>
</dbReference>
<keyword evidence="4" id="KW-1185">Reference proteome</keyword>
<dbReference type="PANTHER" id="PTHR31600:SF2">
    <property type="entry name" value="GAMETE ENRICHED GENE 10 PROTEIN-RELATED"/>
    <property type="match status" value="1"/>
</dbReference>
<feature type="transmembrane region" description="Helical" evidence="2">
    <location>
        <begin position="856"/>
        <end position="879"/>
    </location>
</feature>
<dbReference type="Gene3D" id="3.30.450.20">
    <property type="entry name" value="PAS domain"/>
    <property type="match status" value="1"/>
</dbReference>
<feature type="transmembrane region" description="Helical" evidence="2">
    <location>
        <begin position="984"/>
        <end position="1008"/>
    </location>
</feature>
<feature type="transmembrane region" description="Helical" evidence="2">
    <location>
        <begin position="1218"/>
        <end position="1240"/>
    </location>
</feature>
<dbReference type="InParanoid" id="I7MD15"/>
<feature type="region of interest" description="Disordered" evidence="1">
    <location>
        <begin position="587"/>
        <end position="617"/>
    </location>
</feature>
<protein>
    <submittedName>
        <fullName evidence="3">Transmembrane protein, putative</fullName>
    </submittedName>
</protein>
<accession>I7MD15</accession>
<dbReference type="InterPro" id="IPR052994">
    <property type="entry name" value="Tiny_macrocysts_regulators"/>
</dbReference>
<keyword evidence="2 3" id="KW-0812">Transmembrane</keyword>
<feature type="transmembrane region" description="Helical" evidence="2">
    <location>
        <begin position="651"/>
        <end position="673"/>
    </location>
</feature>
<keyword evidence="2" id="KW-1133">Transmembrane helix</keyword>
<name>I7MD15_TETTS</name>
<dbReference type="EMBL" id="GG662622">
    <property type="protein sequence ID" value="EAR85314.2"/>
    <property type="molecule type" value="Genomic_DNA"/>
</dbReference>
<organism evidence="3 4">
    <name type="scientific">Tetrahymena thermophila (strain SB210)</name>
    <dbReference type="NCBI Taxonomy" id="312017"/>
    <lineage>
        <taxon>Eukaryota</taxon>
        <taxon>Sar</taxon>
        <taxon>Alveolata</taxon>
        <taxon>Ciliophora</taxon>
        <taxon>Intramacronucleata</taxon>
        <taxon>Oligohymenophorea</taxon>
        <taxon>Hymenostomatida</taxon>
        <taxon>Tetrahymenina</taxon>
        <taxon>Tetrahymenidae</taxon>
        <taxon>Tetrahymena</taxon>
    </lineage>
</organism>